<proteinExistence type="predicted"/>
<dbReference type="EMBL" id="CAJNJA010046752">
    <property type="protein sequence ID" value="CAE7819447.1"/>
    <property type="molecule type" value="Genomic_DNA"/>
</dbReference>
<reference evidence="2" key="1">
    <citation type="submission" date="2021-02" db="EMBL/GenBank/DDBJ databases">
        <authorList>
            <person name="Dougan E. K."/>
            <person name="Rhodes N."/>
            <person name="Thang M."/>
            <person name="Chan C."/>
        </authorList>
    </citation>
    <scope>NUCLEOTIDE SEQUENCE</scope>
</reference>
<name>A0A812ZBH3_9DINO</name>
<sequence>MAWRQKRPHPHGQGFRFPVVKKEEEELLRDLPAKGGWIWSKPELIDDDTKVAKRVAWLNKYGCLTKPIDWAEVADLLDSLKVAHAMVLLRELEMKGNKVADPTGFIKKAVEQAGGDEVDLAGADSGQSAVAERIEELNSGGTLSAQIDATSVVDGLERLPEEDALGLLQEVADKGPSVKNPTAHIRFKLKARLAVLGVSLDDVSEHSKILKRVEWLNDYGGLLEDIEYNKVASALESVGTDAAMTILKQLEDQSTGIDNPTDFILRSTRQTNSRAGSGNSKPTKATRRDAPVAEAASARESTEPVTPLQALNDFMSFLNKGPGKRQDVKLAEVAGALEALGTKRAARILREMREKGLGLDDPVSYIKAAAQRHGFTVGVKAETAEPETAEDVDDVSRLTSRCKWLNQFAGLARPISIDEVIGALYCLGVPQSMSILRGLQERGASVPDPTRYIKQAVQRANTAISAEAEDSSSGVKEEHEADSSLHAPWAEEEEEIFDWPDESEQANWWDDEDLTADFAAAVGDENDEAWLDWSAAAEPAPKKPRTDASEAAAAAGRRAAARLAEKRDGPRRVVGSVTGYTQLVPSRATVKRSYEGLVKQEILEKQEPEEEDAVLSRDQLAGVAAASKATLLPMSPQEKMMQVRNYASKHALYLDEQCIKALSRLPFYRAKDLIEEVLLGGRQRQGVSNPSRYLMAAVKKMSVGLGVEQGIAMEMAVSLGVVLNNDALDELASIPRQESHAIIRELAQNEEH</sequence>
<dbReference type="OrthoDB" id="431376at2759"/>
<protein>
    <submittedName>
        <fullName evidence="2">Uncharacterized protein</fullName>
    </submittedName>
</protein>
<feature type="non-terminal residue" evidence="2">
    <location>
        <position position="752"/>
    </location>
</feature>
<feature type="compositionally biased region" description="Polar residues" evidence="1">
    <location>
        <begin position="267"/>
        <end position="283"/>
    </location>
</feature>
<evidence type="ECO:0000313" key="2">
    <source>
        <dbReference type="EMBL" id="CAE7819447.1"/>
    </source>
</evidence>
<evidence type="ECO:0000256" key="1">
    <source>
        <dbReference type="SAM" id="MobiDB-lite"/>
    </source>
</evidence>
<organism evidence="2 3">
    <name type="scientific">Symbiodinium necroappetens</name>
    <dbReference type="NCBI Taxonomy" id="1628268"/>
    <lineage>
        <taxon>Eukaryota</taxon>
        <taxon>Sar</taxon>
        <taxon>Alveolata</taxon>
        <taxon>Dinophyceae</taxon>
        <taxon>Suessiales</taxon>
        <taxon>Symbiodiniaceae</taxon>
        <taxon>Symbiodinium</taxon>
    </lineage>
</organism>
<comment type="caution">
    <text evidence="2">The sequence shown here is derived from an EMBL/GenBank/DDBJ whole genome shotgun (WGS) entry which is preliminary data.</text>
</comment>
<feature type="region of interest" description="Disordered" evidence="1">
    <location>
        <begin position="463"/>
        <end position="490"/>
    </location>
</feature>
<dbReference type="AlphaFoldDB" id="A0A812ZBH3"/>
<evidence type="ECO:0000313" key="3">
    <source>
        <dbReference type="Proteomes" id="UP000601435"/>
    </source>
</evidence>
<feature type="region of interest" description="Disordered" evidence="1">
    <location>
        <begin position="266"/>
        <end position="304"/>
    </location>
</feature>
<accession>A0A812ZBH3</accession>
<dbReference type="Proteomes" id="UP000601435">
    <property type="component" value="Unassembled WGS sequence"/>
</dbReference>
<keyword evidence="3" id="KW-1185">Reference proteome</keyword>
<gene>
    <name evidence="2" type="ORF">SNEC2469_LOCUS24362</name>
</gene>